<proteinExistence type="predicted"/>
<protein>
    <submittedName>
        <fullName evidence="1">Uncharacterized protein</fullName>
    </submittedName>
</protein>
<evidence type="ECO:0000313" key="1">
    <source>
        <dbReference type="EMBL" id="OQP58171.1"/>
    </source>
</evidence>
<gene>
    <name evidence="1" type="ORF">A3860_07555</name>
</gene>
<accession>A0A1V9FIR3</accession>
<dbReference type="STRING" id="1703345.A3860_07555"/>
<dbReference type="Proteomes" id="UP000192796">
    <property type="component" value="Unassembled WGS sequence"/>
</dbReference>
<evidence type="ECO:0000313" key="2">
    <source>
        <dbReference type="Proteomes" id="UP000192796"/>
    </source>
</evidence>
<dbReference type="RefSeq" id="WP_081155318.1">
    <property type="nucleotide sequence ID" value="NZ_LVYD01000102.1"/>
</dbReference>
<keyword evidence="2" id="KW-1185">Reference proteome</keyword>
<dbReference type="AlphaFoldDB" id="A0A1V9FIR3"/>
<dbReference type="EMBL" id="LVYD01000102">
    <property type="protein sequence ID" value="OQP58171.1"/>
    <property type="molecule type" value="Genomic_DNA"/>
</dbReference>
<reference evidence="1 2" key="1">
    <citation type="submission" date="2016-03" db="EMBL/GenBank/DDBJ databases">
        <title>Niastella vici sp. nov., isolated from farmland soil.</title>
        <authorList>
            <person name="Chen L."/>
            <person name="Wang D."/>
            <person name="Yang S."/>
            <person name="Wang G."/>
        </authorList>
    </citation>
    <scope>NUCLEOTIDE SEQUENCE [LARGE SCALE GENOMIC DNA]</scope>
    <source>
        <strain evidence="1 2">DJ57</strain>
    </source>
</reference>
<dbReference type="Pfam" id="PF22028">
    <property type="entry name" value="DUF6934"/>
    <property type="match status" value="1"/>
</dbReference>
<dbReference type="InterPro" id="IPR053865">
    <property type="entry name" value="DUF6934"/>
</dbReference>
<name>A0A1V9FIR3_9BACT</name>
<dbReference type="OrthoDB" id="1343312at2"/>
<organism evidence="1 2">
    <name type="scientific">Niastella vici</name>
    <dbReference type="NCBI Taxonomy" id="1703345"/>
    <lineage>
        <taxon>Bacteria</taxon>
        <taxon>Pseudomonadati</taxon>
        <taxon>Bacteroidota</taxon>
        <taxon>Chitinophagia</taxon>
        <taxon>Chitinophagales</taxon>
        <taxon>Chitinophagaceae</taxon>
        <taxon>Niastella</taxon>
    </lineage>
</organism>
<sequence>MKTDKYPLRSEESYTVFEFISWGPKGFVHKLVHFQKTDAPGLYNLAFGDKNHETGELDDLAKTNNGDSEKVLATVVAALYAFFTKHPEALVYATGSTTSRTRLYRRGITKYYDEMVIDFQVFGQVGNEFHLFETGKDYSGFLAQRKKT</sequence>
<comment type="caution">
    <text evidence="1">The sequence shown here is derived from an EMBL/GenBank/DDBJ whole genome shotgun (WGS) entry which is preliminary data.</text>
</comment>